<dbReference type="InterPro" id="IPR012332">
    <property type="entry name" value="Autotransporter_pectin_lyase_C"/>
</dbReference>
<dbReference type="InterPro" id="IPR036709">
    <property type="entry name" value="Autotransporte_beta_dom_sf"/>
</dbReference>
<dbReference type="SMART" id="SM00869">
    <property type="entry name" value="Autotransporter"/>
    <property type="match status" value="1"/>
</dbReference>
<accession>A0A1S8CF62</accession>
<comment type="caution">
    <text evidence="2">The sequence shown here is derived from an EMBL/GenBank/DDBJ whole genome shotgun (WGS) entry which is preliminary data.</text>
</comment>
<name>A0A1S8CF62_9GAMM</name>
<evidence type="ECO:0000259" key="1">
    <source>
        <dbReference type="PROSITE" id="PS51208"/>
    </source>
</evidence>
<dbReference type="Proteomes" id="UP000216021">
    <property type="component" value="Unassembled WGS sequence"/>
</dbReference>
<gene>
    <name evidence="2" type="ORF">BMI79_18155</name>
</gene>
<dbReference type="InterPro" id="IPR011050">
    <property type="entry name" value="Pectin_lyase_fold/virulence"/>
</dbReference>
<dbReference type="NCBIfam" id="TIGR01414">
    <property type="entry name" value="autotrans_barl"/>
    <property type="match status" value="1"/>
</dbReference>
<dbReference type="EMBL" id="MOXD01000012">
    <property type="protein sequence ID" value="OMQ20483.1"/>
    <property type="molecule type" value="Genomic_DNA"/>
</dbReference>
<reference evidence="2 3" key="1">
    <citation type="submission" date="2016-11" db="EMBL/GenBank/DDBJ databases">
        <title>Rahnella oryzae sp. nov., isolated from rice root.</title>
        <authorList>
            <person name="Zhang X.-X."/>
            <person name="Zhang J."/>
        </authorList>
    </citation>
    <scope>NUCLEOTIDE SEQUENCE [LARGE SCALE GENOMIC DNA]</scope>
    <source>
        <strain evidence="2 3">J11-6</strain>
    </source>
</reference>
<dbReference type="Gene3D" id="2.160.20.20">
    <property type="match status" value="1"/>
</dbReference>
<dbReference type="Pfam" id="PF18883">
    <property type="entry name" value="AC_1"/>
    <property type="match status" value="1"/>
</dbReference>
<dbReference type="PANTHER" id="PTHR12338">
    <property type="entry name" value="AUTOTRANSPORTER"/>
    <property type="match status" value="1"/>
</dbReference>
<dbReference type="Pfam" id="PF03797">
    <property type="entry name" value="Autotransporter"/>
    <property type="match status" value="1"/>
</dbReference>
<evidence type="ECO:0000313" key="3">
    <source>
        <dbReference type="Proteomes" id="UP000216021"/>
    </source>
</evidence>
<dbReference type="PANTHER" id="PTHR12338:SF5">
    <property type="entry name" value="ANTIGEN 43-RELATED"/>
    <property type="match status" value="1"/>
</dbReference>
<organism evidence="2 3">
    <name type="scientific">Serratia oryzae</name>
    <dbReference type="NCBI Taxonomy" id="2034155"/>
    <lineage>
        <taxon>Bacteria</taxon>
        <taxon>Pseudomonadati</taxon>
        <taxon>Pseudomonadota</taxon>
        <taxon>Gammaproteobacteria</taxon>
        <taxon>Enterobacterales</taxon>
        <taxon>Yersiniaceae</taxon>
        <taxon>Serratia</taxon>
    </lineage>
</organism>
<dbReference type="STRING" id="2034155.BMI79_18155"/>
<dbReference type="SUPFAM" id="SSF103515">
    <property type="entry name" value="Autotransporter"/>
    <property type="match status" value="1"/>
</dbReference>
<keyword evidence="3" id="KW-1185">Reference proteome</keyword>
<sequence>MLGAGVLNINTNNNLFSFGSNVGAGFIGRVNLQNTQFQLSNNNTTSNSNTVLNLEANSRTSVGDGVQDIGALEMNGGTLIFSNIIDNSGLLTSGGTVAANSIDTTGGGTVSVNLPPNVSPSLEGISTLALDTGAIVVDLVKGAATGTGRELTLTDGSNAPIIQDYFEGITNPNSSVVAAMGTFGFGLTTGDQRDGLYVNYSLKSMDLLTSGDEALELVGTASFNGMSGNELFAQITGSGDLAITEADPGAIIVLSGTQNDYTGATWVRAGTLQLNADSALGNTSELAISSGAAVDIHGHTQTVGALNSAVDSQLELGGGTLTVSEGGVVDGALVGTGDLVLSSGTLAVNHNNTGFSGTTTLDSGATADVTQAQGLGTGDVVVNGTLQLDGAAGGLSAATLVNALQGSGNTVLSDGASVTLGGNNSAYVGTFTTQTGTTLTATQGDNFGAASVLNAGSLVLNTAGYWDLTTPISGSGSLMKQGSGTVLIGNSPVSAGMTTVQSGTLLVGTPPVDAPVQQAAPMAFALALPTASASVGSATLTSDVTVQANGTFGGDGQVIGNVSNAGNLVVGRAATGGSYSDFIINGNYVGNGGNVALNTVLAGDNAATDRLVVTGNTSGTSTVSVSNIGGEGAKNINGIQVINVGGASNGVFTLNGRAQAGVLEYFLYQGTPTDTTDGNWYLRSNYQDKVVTYNPESGAFIANIAAANTLFNTRLEDLHAGDSRDSGDVSGTETRSSLWLRQVGSRNKFEDASGQLSNSSNRYVAQLGGEVWDTQFTGQDRFGLGVMAGYGRATGTTDSGETSYKSDNSLTGYTVGVYGTWYANASERHSPYVHGWLQYEWFNASVSSSAYDSGNYHLRGVSTSLEGGYPIEIYQGEENNTYITPQAQLTLNGAKMSDLQNNGSLVQQDGNNNLQTRLGAKLSNDTLMGKDKSRILTTYLDLNWIHNTRLPGVSSDGLGVQQTGSRHLIEVKVGAEGKLSNNLSVWGNLTQQIGQKGYDDKAAMLGVKYSF</sequence>
<evidence type="ECO:0000313" key="2">
    <source>
        <dbReference type="EMBL" id="OMQ20483.1"/>
    </source>
</evidence>
<proteinExistence type="predicted"/>
<dbReference type="CDD" id="cd01344">
    <property type="entry name" value="PL2_Passenger_AT"/>
    <property type="match status" value="1"/>
</dbReference>
<dbReference type="PROSITE" id="PS51208">
    <property type="entry name" value="AUTOTRANSPORTER"/>
    <property type="match status" value="1"/>
</dbReference>
<dbReference type="InterPro" id="IPR006315">
    <property type="entry name" value="OM_autotransptr_brl_dom"/>
</dbReference>
<feature type="domain" description="Autotransporter" evidence="1">
    <location>
        <begin position="731"/>
        <end position="1011"/>
    </location>
</feature>
<dbReference type="AlphaFoldDB" id="A0A1S8CF62"/>
<dbReference type="InterPro" id="IPR050909">
    <property type="entry name" value="Bact_Autotransporter_VF"/>
</dbReference>
<dbReference type="SUPFAM" id="SSF51126">
    <property type="entry name" value="Pectin lyase-like"/>
    <property type="match status" value="1"/>
</dbReference>
<dbReference type="GO" id="GO:0019867">
    <property type="term" value="C:outer membrane"/>
    <property type="evidence" value="ECO:0007669"/>
    <property type="project" value="InterPro"/>
</dbReference>
<dbReference type="InterPro" id="IPR005546">
    <property type="entry name" value="Autotransporte_beta"/>
</dbReference>
<dbReference type="InterPro" id="IPR043990">
    <property type="entry name" value="AC_1"/>
</dbReference>
<protein>
    <recommendedName>
        <fullName evidence="1">Autotransporter domain-containing protein</fullName>
    </recommendedName>
</protein>
<dbReference type="Gene3D" id="2.40.128.130">
    <property type="entry name" value="Autotransporter beta-domain"/>
    <property type="match status" value="1"/>
</dbReference>